<dbReference type="InterPro" id="IPR010497">
    <property type="entry name" value="Epoxide_hydro_N"/>
</dbReference>
<evidence type="ECO:0000256" key="6">
    <source>
        <dbReference type="ARBA" id="ARBA00023002"/>
    </source>
</evidence>
<keyword evidence="9" id="KW-1133">Transmembrane helix</keyword>
<dbReference type="PANTHER" id="PTHR21661:SF35">
    <property type="entry name" value="EPOXIDE HYDROLASE"/>
    <property type="match status" value="1"/>
</dbReference>
<keyword evidence="3 7" id="KW-0575">Peroxidase</keyword>
<dbReference type="EMBL" id="OU963916">
    <property type="protein sequence ID" value="CAH0403354.1"/>
    <property type="molecule type" value="Genomic_DNA"/>
</dbReference>
<dbReference type="Proteomes" id="UP001153292">
    <property type="component" value="Chromosome 23"/>
</dbReference>
<dbReference type="Pfam" id="PF06441">
    <property type="entry name" value="EHN"/>
    <property type="match status" value="1"/>
</dbReference>
<feature type="transmembrane region" description="Helical" evidence="9">
    <location>
        <begin position="29"/>
        <end position="48"/>
    </location>
</feature>
<dbReference type="InterPro" id="IPR029759">
    <property type="entry name" value="GPX_AS"/>
</dbReference>
<evidence type="ECO:0000259" key="10">
    <source>
        <dbReference type="PROSITE" id="PS51352"/>
    </source>
</evidence>
<reference evidence="11" key="1">
    <citation type="submission" date="2021-12" db="EMBL/GenBank/DDBJ databases">
        <authorList>
            <person name="King R."/>
        </authorList>
    </citation>
    <scope>NUCLEOTIDE SEQUENCE</scope>
</reference>
<dbReference type="InterPro" id="IPR029760">
    <property type="entry name" value="GPX_CS"/>
</dbReference>
<evidence type="ECO:0000256" key="1">
    <source>
        <dbReference type="ARBA" id="ARBA00006926"/>
    </source>
</evidence>
<dbReference type="Pfam" id="PF00255">
    <property type="entry name" value="GSHPx"/>
    <property type="match status" value="1"/>
</dbReference>
<dbReference type="PROSITE" id="PS00460">
    <property type="entry name" value="GLUTATHIONE_PEROXID_1"/>
    <property type="match status" value="1"/>
</dbReference>
<evidence type="ECO:0000256" key="5">
    <source>
        <dbReference type="ARBA" id="ARBA00022801"/>
    </source>
</evidence>
<dbReference type="InterPro" id="IPR029058">
    <property type="entry name" value="AB_hydrolase_fold"/>
</dbReference>
<keyword evidence="6 7" id="KW-0560">Oxidoreductase</keyword>
<dbReference type="PROSITE" id="PS00763">
    <property type="entry name" value="GLUTATHIONE_PEROXID_2"/>
    <property type="match status" value="1"/>
</dbReference>
<dbReference type="InterPro" id="IPR036249">
    <property type="entry name" value="Thioredoxin-like_sf"/>
</dbReference>
<evidence type="ECO:0000256" key="7">
    <source>
        <dbReference type="RuleBase" id="RU000499"/>
    </source>
</evidence>
<comment type="similarity">
    <text evidence="2">Belongs to the peptidase S33 family.</text>
</comment>
<dbReference type="SUPFAM" id="SSF52833">
    <property type="entry name" value="Thioredoxin-like"/>
    <property type="match status" value="1"/>
</dbReference>
<evidence type="ECO:0000256" key="2">
    <source>
        <dbReference type="ARBA" id="ARBA00010088"/>
    </source>
</evidence>
<dbReference type="PRINTS" id="PR01011">
    <property type="entry name" value="GLUTPROXDASE"/>
</dbReference>
<dbReference type="SUPFAM" id="SSF53474">
    <property type="entry name" value="alpha/beta-Hydrolases"/>
    <property type="match status" value="1"/>
</dbReference>
<dbReference type="Gene3D" id="3.40.50.1820">
    <property type="entry name" value="alpha/beta hydrolase"/>
    <property type="match status" value="1"/>
</dbReference>
<feature type="domain" description="Thioredoxin" evidence="10">
    <location>
        <begin position="499"/>
        <end position="659"/>
    </location>
</feature>
<keyword evidence="9" id="KW-0472">Membrane</keyword>
<sequence>MAKKPTNKTQSESKAKGNNTKKSSSSGNIGKLLFVFAILGGLLAFYVYKLVTTPPETPKYDLEQWWGPYPKDQTIDVSIRPFKIEFSDVIVNDLRERLMHRRPFVEPLEDAGFTYGFNSKFLGQVLHYWQNKYNFKDRENFFNKFDQYITNIQGLDIHYLHVKPKVSDSVEVVPLLMLHGWPGSVREFYELIPKLITPQSGHNFVFEIIAPSLPGFGYSQGPARKEFGPLETAVVMSNLMKRIGHKHYYIQGGDAGHTVGSTIATLFPEQVLGFHTNLPINTGRVATALLFVGSLWPSTIVENRLQSRMYPLSEHIPKLLEETGYLHIQATKPDTIGIALTDSPAGLAAYILEKFSSWTNLAFKNATDGRLLEKYQLTHLLDNVMLYWASNSITTSVRIYAEAFSKRTMAMRLDDIPTEVPTWGIKFKHELMFYSDCLLKLKYKNYLHSTMVEEGGHFAAFEMPHVMAKDIFEAVKTFREFHNSQKTSPLEARGQTVKETQTKTIYDFTVKDLNGKQIKLEKYKGHVVLIVNVASQCGLTDTNYKELNILYEKYAERGLRILAFPCNQFGGQEPGSPEEIFQFTKDRGVKFDIFEKVNVNGENTHPLWNFLKTSQAGFITDFIKWNFSKFLVDRNGVPVERFAPTVSPLELEEYLDKYL</sequence>
<name>A0ABN8B9M3_CHISP</name>
<evidence type="ECO:0000256" key="9">
    <source>
        <dbReference type="SAM" id="Phobius"/>
    </source>
</evidence>
<evidence type="ECO:0000256" key="4">
    <source>
        <dbReference type="ARBA" id="ARBA00022797"/>
    </source>
</evidence>
<evidence type="ECO:0000256" key="8">
    <source>
        <dbReference type="SAM" id="MobiDB-lite"/>
    </source>
</evidence>
<proteinExistence type="inferred from homology"/>
<accession>A0ABN8B9M3</accession>
<evidence type="ECO:0000313" key="12">
    <source>
        <dbReference type="Proteomes" id="UP001153292"/>
    </source>
</evidence>
<feature type="region of interest" description="Disordered" evidence="8">
    <location>
        <begin position="1"/>
        <end position="26"/>
    </location>
</feature>
<keyword evidence="9" id="KW-0812">Transmembrane</keyword>
<protein>
    <recommendedName>
        <fullName evidence="7">Glutathione peroxidase</fullName>
    </recommendedName>
</protein>
<keyword evidence="12" id="KW-1185">Reference proteome</keyword>
<evidence type="ECO:0000313" key="11">
    <source>
        <dbReference type="EMBL" id="CAH0403354.1"/>
    </source>
</evidence>
<dbReference type="InterPro" id="IPR013766">
    <property type="entry name" value="Thioredoxin_domain"/>
</dbReference>
<dbReference type="PROSITE" id="PS51355">
    <property type="entry name" value="GLUTATHIONE_PEROXID_3"/>
    <property type="match status" value="1"/>
</dbReference>
<organism evidence="11 12">
    <name type="scientific">Chilo suppressalis</name>
    <name type="common">Asiatic rice borer moth</name>
    <dbReference type="NCBI Taxonomy" id="168631"/>
    <lineage>
        <taxon>Eukaryota</taxon>
        <taxon>Metazoa</taxon>
        <taxon>Ecdysozoa</taxon>
        <taxon>Arthropoda</taxon>
        <taxon>Hexapoda</taxon>
        <taxon>Insecta</taxon>
        <taxon>Pterygota</taxon>
        <taxon>Neoptera</taxon>
        <taxon>Endopterygota</taxon>
        <taxon>Lepidoptera</taxon>
        <taxon>Glossata</taxon>
        <taxon>Ditrysia</taxon>
        <taxon>Pyraloidea</taxon>
        <taxon>Crambidae</taxon>
        <taxon>Crambinae</taxon>
        <taxon>Chilo</taxon>
    </lineage>
</organism>
<dbReference type="CDD" id="cd00340">
    <property type="entry name" value="GSH_Peroxidase"/>
    <property type="match status" value="1"/>
</dbReference>
<evidence type="ECO:0000256" key="3">
    <source>
        <dbReference type="ARBA" id="ARBA00022559"/>
    </source>
</evidence>
<dbReference type="InterPro" id="IPR000889">
    <property type="entry name" value="Glutathione_peroxidase"/>
</dbReference>
<gene>
    <name evidence="11" type="ORF">CHILSU_LOCUS6625</name>
</gene>
<dbReference type="Gene3D" id="3.40.30.10">
    <property type="entry name" value="Glutaredoxin"/>
    <property type="match status" value="1"/>
</dbReference>
<keyword evidence="4" id="KW-0058">Aromatic hydrocarbons catabolism</keyword>
<keyword evidence="5" id="KW-0378">Hydrolase</keyword>
<dbReference type="PANTHER" id="PTHR21661">
    <property type="entry name" value="EPOXIDE HYDROLASE 1-RELATED"/>
    <property type="match status" value="1"/>
</dbReference>
<feature type="compositionally biased region" description="Low complexity" evidence="8">
    <location>
        <begin position="16"/>
        <end position="26"/>
    </location>
</feature>
<comment type="similarity">
    <text evidence="1 7">Belongs to the glutathione peroxidase family.</text>
</comment>
<dbReference type="PROSITE" id="PS51352">
    <property type="entry name" value="THIOREDOXIN_2"/>
    <property type="match status" value="1"/>
</dbReference>